<dbReference type="InterPro" id="IPR029016">
    <property type="entry name" value="GAF-like_dom_sf"/>
</dbReference>
<dbReference type="PANTHER" id="PTHR30136">
    <property type="entry name" value="HELIX-TURN-HELIX TRANSCRIPTIONAL REGULATOR, ICLR FAMILY"/>
    <property type="match status" value="1"/>
</dbReference>
<dbReference type="Pfam" id="PF01614">
    <property type="entry name" value="IclR_C"/>
    <property type="match status" value="1"/>
</dbReference>
<evidence type="ECO:0000256" key="3">
    <source>
        <dbReference type="ARBA" id="ARBA00023163"/>
    </source>
</evidence>
<dbReference type="Pfam" id="PF09339">
    <property type="entry name" value="HTH_IclR"/>
    <property type="match status" value="1"/>
</dbReference>
<accession>A0ABU6FH02</accession>
<organism evidence="6 7">
    <name type="scientific">Streptomyces endophyticus</name>
    <dbReference type="NCBI Taxonomy" id="714166"/>
    <lineage>
        <taxon>Bacteria</taxon>
        <taxon>Bacillati</taxon>
        <taxon>Actinomycetota</taxon>
        <taxon>Actinomycetes</taxon>
        <taxon>Kitasatosporales</taxon>
        <taxon>Streptomycetaceae</taxon>
        <taxon>Streptomyces</taxon>
    </lineage>
</organism>
<dbReference type="InterPro" id="IPR005471">
    <property type="entry name" value="Tscrpt_reg_IclR_N"/>
</dbReference>
<evidence type="ECO:0000313" key="6">
    <source>
        <dbReference type="EMBL" id="MEB8343329.1"/>
    </source>
</evidence>
<name>A0ABU6FH02_9ACTN</name>
<sequence length="296" mass="31787">MLETALEADAPLSLLEKAEKVLAAFDGGRGRLSLTEIIHRSGLSRSSAHRILDQLVQLRWLDREGRDYRLGLRMLEHGGLAAHHNRLIRTAIPHLDALHEATGKLVQLYVLDGVTDVVCLERAGSLPQSVGDATDRAYPVRIGARLPAHATAAGKAILAFGDKGDIEQVVAAGLRPRTHRTVTRPDVFCSELSRVRTAQIAYDRGETFSGLVCSAVPLRGAGRAVAAISLGSLGGLRPLELAAPLLHGAARAIWRDLNGPGRAARHAPAPDVTPQDAAVDRTIPNLLGWVRSDSWM</sequence>
<keyword evidence="3" id="KW-0804">Transcription</keyword>
<gene>
    <name evidence="6" type="ORF">OKJ99_38140</name>
</gene>
<dbReference type="Gene3D" id="1.10.10.10">
    <property type="entry name" value="Winged helix-like DNA-binding domain superfamily/Winged helix DNA-binding domain"/>
    <property type="match status" value="1"/>
</dbReference>
<feature type="domain" description="IclR-ED" evidence="5">
    <location>
        <begin position="73"/>
        <end position="259"/>
    </location>
</feature>
<feature type="domain" description="HTH iclR-type" evidence="4">
    <location>
        <begin position="12"/>
        <end position="72"/>
    </location>
</feature>
<dbReference type="InterPro" id="IPR050707">
    <property type="entry name" value="HTH_MetabolicPath_Reg"/>
</dbReference>
<evidence type="ECO:0000256" key="2">
    <source>
        <dbReference type="ARBA" id="ARBA00023125"/>
    </source>
</evidence>
<dbReference type="InterPro" id="IPR014757">
    <property type="entry name" value="Tscrpt_reg_IclR_C"/>
</dbReference>
<dbReference type="PROSITE" id="PS51077">
    <property type="entry name" value="HTH_ICLR"/>
    <property type="match status" value="1"/>
</dbReference>
<keyword evidence="2" id="KW-0238">DNA-binding</keyword>
<dbReference type="PROSITE" id="PS51078">
    <property type="entry name" value="ICLR_ED"/>
    <property type="match status" value="1"/>
</dbReference>
<protein>
    <submittedName>
        <fullName evidence="6">IclR family transcriptional regulator</fullName>
    </submittedName>
</protein>
<evidence type="ECO:0000313" key="7">
    <source>
        <dbReference type="Proteomes" id="UP001354931"/>
    </source>
</evidence>
<dbReference type="SUPFAM" id="SSF46785">
    <property type="entry name" value="Winged helix' DNA-binding domain"/>
    <property type="match status" value="1"/>
</dbReference>
<dbReference type="Gene3D" id="3.30.450.40">
    <property type="match status" value="1"/>
</dbReference>
<dbReference type="InterPro" id="IPR036388">
    <property type="entry name" value="WH-like_DNA-bd_sf"/>
</dbReference>
<evidence type="ECO:0000256" key="1">
    <source>
        <dbReference type="ARBA" id="ARBA00023015"/>
    </source>
</evidence>
<proteinExistence type="predicted"/>
<dbReference type="RefSeq" id="WP_326023001.1">
    <property type="nucleotide sequence ID" value="NZ_JAOZYC010000189.1"/>
</dbReference>
<dbReference type="Proteomes" id="UP001354931">
    <property type="component" value="Unassembled WGS sequence"/>
</dbReference>
<evidence type="ECO:0000259" key="4">
    <source>
        <dbReference type="PROSITE" id="PS51077"/>
    </source>
</evidence>
<dbReference type="SMART" id="SM00346">
    <property type="entry name" value="HTH_ICLR"/>
    <property type="match status" value="1"/>
</dbReference>
<dbReference type="EMBL" id="JAOZYC010000189">
    <property type="protein sequence ID" value="MEB8343329.1"/>
    <property type="molecule type" value="Genomic_DNA"/>
</dbReference>
<reference evidence="6 7" key="1">
    <citation type="submission" date="2022-10" db="EMBL/GenBank/DDBJ databases">
        <authorList>
            <person name="Xie J."/>
            <person name="Shen N."/>
        </authorList>
    </citation>
    <scope>NUCLEOTIDE SEQUENCE [LARGE SCALE GENOMIC DNA]</scope>
    <source>
        <strain evidence="6 7">YIM65594</strain>
    </source>
</reference>
<dbReference type="InterPro" id="IPR036390">
    <property type="entry name" value="WH_DNA-bd_sf"/>
</dbReference>
<dbReference type="PANTHER" id="PTHR30136:SF35">
    <property type="entry name" value="HTH-TYPE TRANSCRIPTIONAL REGULATOR RV1719"/>
    <property type="match status" value="1"/>
</dbReference>
<keyword evidence="1" id="KW-0805">Transcription regulation</keyword>
<keyword evidence="7" id="KW-1185">Reference proteome</keyword>
<dbReference type="SUPFAM" id="SSF55781">
    <property type="entry name" value="GAF domain-like"/>
    <property type="match status" value="1"/>
</dbReference>
<comment type="caution">
    <text evidence="6">The sequence shown here is derived from an EMBL/GenBank/DDBJ whole genome shotgun (WGS) entry which is preliminary data.</text>
</comment>
<evidence type="ECO:0000259" key="5">
    <source>
        <dbReference type="PROSITE" id="PS51078"/>
    </source>
</evidence>